<dbReference type="InterPro" id="IPR050312">
    <property type="entry name" value="IolE/XylAMocC-like"/>
</dbReference>
<keyword evidence="4" id="KW-1185">Reference proteome</keyword>
<organism evidence="3 4">
    <name type="scientific">Alishewanella tabrizica</name>
    <dbReference type="NCBI Taxonomy" id="671278"/>
    <lineage>
        <taxon>Bacteria</taxon>
        <taxon>Pseudomonadati</taxon>
        <taxon>Pseudomonadota</taxon>
        <taxon>Gammaproteobacteria</taxon>
        <taxon>Alteromonadales</taxon>
        <taxon>Alteromonadaceae</taxon>
        <taxon>Alishewanella</taxon>
    </lineage>
</organism>
<evidence type="ECO:0000313" key="3">
    <source>
        <dbReference type="EMBL" id="GGW55465.1"/>
    </source>
</evidence>
<evidence type="ECO:0000256" key="1">
    <source>
        <dbReference type="SAM" id="Phobius"/>
    </source>
</evidence>
<accession>A0ABQ2WIT9</accession>
<sequence>MAFQSPILAPSAAKTLPRRQFMKLILGTSVLMGTGIFQQLAFANTRANIGIQLYTVRDLMQQDVPTTLQLLASLGYQEVEFAGLYEHSAAQVARWLTEFGLTAPAGHAMLKPLTEDTTRVLDEALALGHRYVVMPYLFDHERSEGLRSYQQLAEQLNKVGERCQAVGLQLAYHNHDFEFVQMAQSSPYEVLLTQTDANLVKMEMDLYWAAKMQVDVPALFKRYPGRFPLWHMKDMATDGSFADLGQGIIDFAPAVASAEIAGLQHAFVERDVTADLSRTLQQGVTGFKHIFA</sequence>
<dbReference type="InterPro" id="IPR013022">
    <property type="entry name" value="Xyl_isomerase-like_TIM-brl"/>
</dbReference>
<dbReference type="PANTHER" id="PTHR12110">
    <property type="entry name" value="HYDROXYPYRUVATE ISOMERASE"/>
    <property type="match status" value="1"/>
</dbReference>
<dbReference type="PANTHER" id="PTHR12110:SF41">
    <property type="entry name" value="INOSOSE DEHYDRATASE"/>
    <property type="match status" value="1"/>
</dbReference>
<evidence type="ECO:0000313" key="4">
    <source>
        <dbReference type="Proteomes" id="UP000634667"/>
    </source>
</evidence>
<evidence type="ECO:0000259" key="2">
    <source>
        <dbReference type="Pfam" id="PF01261"/>
    </source>
</evidence>
<dbReference type="InterPro" id="IPR036237">
    <property type="entry name" value="Xyl_isomerase-like_sf"/>
</dbReference>
<reference evidence="4" key="1">
    <citation type="journal article" date="2019" name="Int. J. Syst. Evol. Microbiol.">
        <title>The Global Catalogue of Microorganisms (GCM) 10K type strain sequencing project: providing services to taxonomists for standard genome sequencing and annotation.</title>
        <authorList>
            <consortium name="The Broad Institute Genomics Platform"/>
            <consortium name="The Broad Institute Genome Sequencing Center for Infectious Disease"/>
            <person name="Wu L."/>
            <person name="Ma J."/>
        </authorList>
    </citation>
    <scope>NUCLEOTIDE SEQUENCE [LARGE SCALE GENOMIC DNA]</scope>
    <source>
        <strain evidence="4">KCTC 23723</strain>
    </source>
</reference>
<keyword evidence="1" id="KW-0812">Transmembrane</keyword>
<proteinExistence type="predicted"/>
<feature type="transmembrane region" description="Helical" evidence="1">
    <location>
        <begin position="21"/>
        <end position="42"/>
    </location>
</feature>
<gene>
    <name evidence="3" type="ORF">GCM10008111_09470</name>
</gene>
<dbReference type="RefSeq" id="WP_189481043.1">
    <property type="nucleotide sequence ID" value="NZ_BMYR01000003.1"/>
</dbReference>
<dbReference type="Pfam" id="PF01261">
    <property type="entry name" value="AP_endonuc_2"/>
    <property type="match status" value="1"/>
</dbReference>
<keyword evidence="1" id="KW-0472">Membrane</keyword>
<feature type="domain" description="Xylose isomerase-like TIM barrel" evidence="2">
    <location>
        <begin position="68"/>
        <end position="255"/>
    </location>
</feature>
<dbReference type="Proteomes" id="UP000634667">
    <property type="component" value="Unassembled WGS sequence"/>
</dbReference>
<dbReference type="SUPFAM" id="SSF51658">
    <property type="entry name" value="Xylose isomerase-like"/>
    <property type="match status" value="1"/>
</dbReference>
<dbReference type="EMBL" id="BMYR01000003">
    <property type="protein sequence ID" value="GGW55465.1"/>
    <property type="molecule type" value="Genomic_DNA"/>
</dbReference>
<dbReference type="GO" id="GO:0016853">
    <property type="term" value="F:isomerase activity"/>
    <property type="evidence" value="ECO:0007669"/>
    <property type="project" value="UniProtKB-KW"/>
</dbReference>
<comment type="caution">
    <text evidence="3">The sequence shown here is derived from an EMBL/GenBank/DDBJ whole genome shotgun (WGS) entry which is preliminary data.</text>
</comment>
<name>A0ABQ2WIT9_9ALTE</name>
<keyword evidence="1" id="KW-1133">Transmembrane helix</keyword>
<dbReference type="Gene3D" id="3.20.20.150">
    <property type="entry name" value="Divalent-metal-dependent TIM barrel enzymes"/>
    <property type="match status" value="1"/>
</dbReference>
<protein>
    <submittedName>
        <fullName evidence="3">Sugar phosphate isomerase</fullName>
    </submittedName>
</protein>
<keyword evidence="3" id="KW-0413">Isomerase</keyword>